<dbReference type="EMBL" id="AFXP01000010">
    <property type="protein sequence ID" value="EHG16233.1"/>
    <property type="molecule type" value="Genomic_DNA"/>
</dbReference>
<reference evidence="2 3" key="1">
    <citation type="submission" date="2011-10" db="EMBL/GenBank/DDBJ databases">
        <title>The Genome Sequence of Prevotella histicola F0411.</title>
        <authorList>
            <consortium name="The Broad Institute Genome Sequencing Platform"/>
            <person name="Earl A."/>
            <person name="Ward D."/>
            <person name="Feldgarden M."/>
            <person name="Gevers D."/>
            <person name="Izard J."/>
            <person name="Ganesan A."/>
            <person name="Blanton J.M."/>
            <person name="Baranova O.V."/>
            <person name="Tanner A.C."/>
            <person name="Mathney J.M.J."/>
            <person name="Dewhirst F.E."/>
            <person name="Young S.K."/>
            <person name="Zeng Q."/>
            <person name="Gargeya S."/>
            <person name="Fitzgerald M."/>
            <person name="Haas B."/>
            <person name="Abouelleil A."/>
            <person name="Alvarado L."/>
            <person name="Arachchi H.M."/>
            <person name="Berlin A."/>
            <person name="Brown A."/>
            <person name="Chapman S.B."/>
            <person name="Chen Z."/>
            <person name="Dunbar C."/>
            <person name="Freedman E."/>
            <person name="Gearin G."/>
            <person name="Gellesch M."/>
            <person name="Goldberg J."/>
            <person name="Griggs A."/>
            <person name="Gujja S."/>
            <person name="Heiman D."/>
            <person name="Howarth C."/>
            <person name="Larson L."/>
            <person name="Lui A."/>
            <person name="MacDonald P.J.P."/>
            <person name="Montmayeur A."/>
            <person name="Murphy C."/>
            <person name="Neiman D."/>
            <person name="Pearson M."/>
            <person name="Priest M."/>
            <person name="Roberts A."/>
            <person name="Saif S."/>
            <person name="Shea T."/>
            <person name="Shenoy N."/>
            <person name="Sisk P."/>
            <person name="Stolte C."/>
            <person name="Sykes S."/>
            <person name="Wortman J."/>
            <person name="Nusbaum C."/>
            <person name="Birren B."/>
        </authorList>
    </citation>
    <scope>NUCLEOTIDE SEQUENCE [LARGE SCALE GENOMIC DNA]</scope>
    <source>
        <strain evidence="2 3">F0411</strain>
    </source>
</reference>
<gene>
    <name evidence="2" type="ORF">HMPREF9138_01395</name>
</gene>
<dbReference type="Pfam" id="PF09511">
    <property type="entry name" value="RNA_lig_T4_1"/>
    <property type="match status" value="1"/>
</dbReference>
<dbReference type="STRING" id="857291.HMPREF9138_01395"/>
<comment type="caution">
    <text evidence="2">The sequence shown here is derived from an EMBL/GenBank/DDBJ whole genome shotgun (WGS) entry which is preliminary data.</text>
</comment>
<organism evidence="2 3">
    <name type="scientific">Prevotella histicola F0411</name>
    <dbReference type="NCBI Taxonomy" id="857291"/>
    <lineage>
        <taxon>Bacteria</taxon>
        <taxon>Pseudomonadati</taxon>
        <taxon>Bacteroidota</taxon>
        <taxon>Bacteroidia</taxon>
        <taxon>Bacteroidales</taxon>
        <taxon>Prevotellaceae</taxon>
        <taxon>Prevotella</taxon>
    </lineage>
</organism>
<evidence type="ECO:0000259" key="1">
    <source>
        <dbReference type="Pfam" id="PF09511"/>
    </source>
</evidence>
<name>G6AGH4_9BACT</name>
<dbReference type="GeneID" id="66732278"/>
<proteinExistence type="predicted"/>
<keyword evidence="3" id="KW-1185">Reference proteome</keyword>
<protein>
    <recommendedName>
        <fullName evidence="1">T4 RNA ligase 1-like N-terminal domain-containing protein</fullName>
    </recommendedName>
</protein>
<accession>G6AGH4</accession>
<dbReference type="Proteomes" id="UP000004597">
    <property type="component" value="Unassembled WGS sequence"/>
</dbReference>
<dbReference type="PATRIC" id="fig|857291.3.peg.1397"/>
<dbReference type="HOGENOM" id="CLU_754109_0_0_10"/>
<evidence type="ECO:0000313" key="2">
    <source>
        <dbReference type="EMBL" id="EHG16233.1"/>
    </source>
</evidence>
<dbReference type="InterPro" id="IPR019039">
    <property type="entry name" value="T4-Rnl1-like_N"/>
</dbReference>
<dbReference type="RefSeq" id="WP_008823306.1">
    <property type="nucleotide sequence ID" value="NZ_JH376763.1"/>
</dbReference>
<feature type="domain" description="T4 RNA ligase 1-like N-terminal" evidence="1">
    <location>
        <begin position="49"/>
        <end position="241"/>
    </location>
</feature>
<dbReference type="AlphaFoldDB" id="G6AGH4"/>
<sequence>MKFDIDTLNKYAENTIVCVEKHPNADLYIYGYYSDMDKPCVWDSISIHCRGLIVDGKGNVVEQPFKKFWTYKQYLNRNTVLLNDNQIRRIPEGKFRILEKVDGTMCTLYWINDLPFLATQRSFTNSKAVEATKILYEKHSKDIHRLDKKYTYIFEAVYPESNVLINYGDTRDLYLIGMIDKQTCMPMKLPDIGFLKAKDYTSQYGNITNFDDLAALNIPNQEGFVLYFDNGDMFKIKFPWYQEAHSLLDSVIEYHKRIYRKQKSLRKILNMQETKVSNIDVWKNLAKGDYELYSLRSQIPGYYYLMGFDSWLNQVKNDILGKTDVEKIKNWDRIRPQHEDVFDIEYRFENPHVYESNVINWKERYLK</sequence>
<evidence type="ECO:0000313" key="3">
    <source>
        <dbReference type="Proteomes" id="UP000004597"/>
    </source>
</evidence>